<feature type="domain" description="Thiol:disulfide interchange protein DsbD N-terminal" evidence="2">
    <location>
        <begin position="45"/>
        <end position="174"/>
    </location>
</feature>
<dbReference type="EMBL" id="CAADEX010000122">
    <property type="protein sequence ID" value="VFJ63232.1"/>
    <property type="molecule type" value="Genomic_DNA"/>
</dbReference>
<dbReference type="Pfam" id="PF11412">
    <property type="entry name" value="DsbD_N"/>
    <property type="match status" value="1"/>
</dbReference>
<evidence type="ECO:0000313" key="3">
    <source>
        <dbReference type="EMBL" id="VFJ63232.1"/>
    </source>
</evidence>
<proteinExistence type="predicted"/>
<evidence type="ECO:0000256" key="1">
    <source>
        <dbReference type="SAM" id="SignalP"/>
    </source>
</evidence>
<evidence type="ECO:0000259" key="2">
    <source>
        <dbReference type="Pfam" id="PF11412"/>
    </source>
</evidence>
<evidence type="ECO:0000313" key="4">
    <source>
        <dbReference type="EMBL" id="VFJ64297.1"/>
    </source>
</evidence>
<feature type="chain" id="PRO_5033824390" evidence="1">
    <location>
        <begin position="18"/>
        <end position="188"/>
    </location>
</feature>
<dbReference type="InterPro" id="IPR028250">
    <property type="entry name" value="DsbDN"/>
</dbReference>
<organism evidence="3">
    <name type="scientific">Candidatus Kentrum sp. DK</name>
    <dbReference type="NCBI Taxonomy" id="2126562"/>
    <lineage>
        <taxon>Bacteria</taxon>
        <taxon>Pseudomonadati</taxon>
        <taxon>Pseudomonadota</taxon>
        <taxon>Gammaproteobacteria</taxon>
        <taxon>Candidatus Kentrum</taxon>
    </lineage>
</organism>
<dbReference type="GO" id="GO:0045454">
    <property type="term" value="P:cell redox homeostasis"/>
    <property type="evidence" value="ECO:0007669"/>
    <property type="project" value="TreeGrafter"/>
</dbReference>
<dbReference type="SUPFAM" id="SSF74863">
    <property type="entry name" value="Thiol:disulfide interchange protein DsbD, N-terminal domain (DsbD-alpha)"/>
    <property type="match status" value="1"/>
</dbReference>
<dbReference type="PANTHER" id="PTHR32234:SF0">
    <property type="entry name" value="THIOL:DISULFIDE INTERCHANGE PROTEIN DSBD"/>
    <property type="match status" value="1"/>
</dbReference>
<accession>A0A450T975</accession>
<reference evidence="3" key="1">
    <citation type="submission" date="2019-02" db="EMBL/GenBank/DDBJ databases">
        <authorList>
            <person name="Gruber-Vodicka R. H."/>
            <person name="Seah K. B. B."/>
        </authorList>
    </citation>
    <scope>NUCLEOTIDE SEQUENCE</scope>
    <source>
        <strain evidence="4">BECK_DK161</strain>
        <strain evidence="3">BECK_DK47</strain>
    </source>
</reference>
<dbReference type="PANTHER" id="PTHR32234">
    <property type="entry name" value="THIOL:DISULFIDE INTERCHANGE PROTEIN DSBD"/>
    <property type="match status" value="1"/>
</dbReference>
<dbReference type="GO" id="GO:0015035">
    <property type="term" value="F:protein-disulfide reductase activity"/>
    <property type="evidence" value="ECO:0007669"/>
    <property type="project" value="TreeGrafter"/>
</dbReference>
<feature type="signal peptide" evidence="1">
    <location>
        <begin position="1"/>
        <end position="17"/>
    </location>
</feature>
<sequence length="188" mass="19900">MIVATVLGALLANVSSATSLTDAIAAPLARLFAGDAEGISSPGGSFLPPDEAFSLSYPEITAVDTLVLRWRIADGYYLYRDQFRFESAGDPVVTLGDARIPRGIIREEADGSGTVELLSGDTAIILPLTFRHAPAAEAGDAPDLSRGERILKITVSYQGCAEAGFCYPPISRPVRVALPPDRPKRPDG</sequence>
<name>A0A450T975_9GAMM</name>
<gene>
    <name evidence="3" type="ORF">BECKDK2373B_GA0170837_112211</name>
    <name evidence="4" type="ORF">BECKDK2373C_GA0170839_11164</name>
</gene>
<dbReference type="InterPro" id="IPR036929">
    <property type="entry name" value="DsbDN_sf"/>
</dbReference>
<dbReference type="EMBL" id="CAADEY010000116">
    <property type="protein sequence ID" value="VFJ64297.1"/>
    <property type="molecule type" value="Genomic_DNA"/>
</dbReference>
<dbReference type="Gene3D" id="2.60.40.1250">
    <property type="entry name" value="Thiol:disulfide interchange protein DsbD, N-terminal domain"/>
    <property type="match status" value="1"/>
</dbReference>
<protein>
    <submittedName>
        <fullName evidence="3">Disulphide bond corrector protein DsbC</fullName>
    </submittedName>
</protein>
<dbReference type="AlphaFoldDB" id="A0A450T975"/>
<keyword evidence="1" id="KW-0732">Signal</keyword>